<dbReference type="AlphaFoldDB" id="A0AAD9WAW4"/>
<dbReference type="Proteomes" id="UP001265746">
    <property type="component" value="Unassembled WGS sequence"/>
</dbReference>
<evidence type="ECO:0000313" key="2">
    <source>
        <dbReference type="Proteomes" id="UP001265746"/>
    </source>
</evidence>
<proteinExistence type="predicted"/>
<accession>A0AAD9WAW4</accession>
<comment type="caution">
    <text evidence="1">The sequence shown here is derived from an EMBL/GenBank/DDBJ whole genome shotgun (WGS) entry which is preliminary data.</text>
</comment>
<protein>
    <submittedName>
        <fullName evidence="1">Uncharacterized protein</fullName>
    </submittedName>
</protein>
<reference evidence="1" key="1">
    <citation type="submission" date="2023-06" db="EMBL/GenBank/DDBJ databases">
        <authorList>
            <person name="Noh H."/>
        </authorList>
    </citation>
    <scope>NUCLEOTIDE SEQUENCE</scope>
    <source>
        <strain evidence="1">DUCC20226</strain>
    </source>
</reference>
<organism evidence="1 2">
    <name type="scientific">Phomopsis amygdali</name>
    <name type="common">Fusicoccum amygdali</name>
    <dbReference type="NCBI Taxonomy" id="1214568"/>
    <lineage>
        <taxon>Eukaryota</taxon>
        <taxon>Fungi</taxon>
        <taxon>Dikarya</taxon>
        <taxon>Ascomycota</taxon>
        <taxon>Pezizomycotina</taxon>
        <taxon>Sordariomycetes</taxon>
        <taxon>Sordariomycetidae</taxon>
        <taxon>Diaporthales</taxon>
        <taxon>Diaporthaceae</taxon>
        <taxon>Diaporthe</taxon>
    </lineage>
</organism>
<name>A0AAD9WAW4_PHOAM</name>
<keyword evidence="2" id="KW-1185">Reference proteome</keyword>
<dbReference type="EMBL" id="JAUJFL010000001">
    <property type="protein sequence ID" value="KAK2614719.1"/>
    <property type="molecule type" value="Genomic_DNA"/>
</dbReference>
<sequence>MAPRPFRLVVGIPRDDTIELLTPTTAQPQSVAPMTARYQPERIQGDSLPESCAYHGRSDVEVLMSRKLRRSRETNTSQEGIWDSGASSTDAAIDSVTGAATGAAIDAAIDAVIGVVIGVVIGAATDVVIDAVTDGLQYVSKYVGGGRNQLYLCWLAV</sequence>
<gene>
    <name evidence="1" type="ORF">N8I77_001524</name>
</gene>
<evidence type="ECO:0000313" key="1">
    <source>
        <dbReference type="EMBL" id="KAK2614719.1"/>
    </source>
</evidence>